<dbReference type="NCBIfam" id="TIGR03728">
    <property type="entry name" value="glyco_access_1"/>
    <property type="match status" value="1"/>
</dbReference>
<dbReference type="InterPro" id="IPR014869">
    <property type="entry name" value="GT-D"/>
</dbReference>
<dbReference type="KEGG" id="fcm:BIW12_03345"/>
<organism evidence="2 3">
    <name type="scientific">Flavobacterium commune</name>
    <dbReference type="NCBI Taxonomy" id="1306519"/>
    <lineage>
        <taxon>Bacteria</taxon>
        <taxon>Pseudomonadati</taxon>
        <taxon>Bacteroidota</taxon>
        <taxon>Flavobacteriia</taxon>
        <taxon>Flavobacteriales</taxon>
        <taxon>Flavobacteriaceae</taxon>
        <taxon>Flavobacterium</taxon>
    </lineage>
</organism>
<gene>
    <name evidence="2" type="ORF">BIW12_03345</name>
</gene>
<evidence type="ECO:0000259" key="1">
    <source>
        <dbReference type="Pfam" id="PF08759"/>
    </source>
</evidence>
<name>A0A1D9P8A8_9FLAO</name>
<dbReference type="AlphaFoldDB" id="A0A1D9P8A8"/>
<reference evidence="2 3" key="1">
    <citation type="submission" date="2016-10" db="EMBL/GenBank/DDBJ databases">
        <title>Complete Genome Sequence of Flavobacterium sp. PK15.</title>
        <authorList>
            <person name="Ekwe A."/>
            <person name="Kim S.B."/>
        </authorList>
    </citation>
    <scope>NUCLEOTIDE SEQUENCE [LARGE SCALE GENOMIC DNA]</scope>
    <source>
        <strain evidence="2 3">PK15</strain>
    </source>
</reference>
<proteinExistence type="predicted"/>
<evidence type="ECO:0000313" key="2">
    <source>
        <dbReference type="EMBL" id="AOZ98544.1"/>
    </source>
</evidence>
<dbReference type="EMBL" id="CP017774">
    <property type="protein sequence ID" value="AOZ98544.1"/>
    <property type="molecule type" value="Genomic_DNA"/>
</dbReference>
<keyword evidence="3" id="KW-1185">Reference proteome</keyword>
<dbReference type="STRING" id="1306519.BIW12_03345"/>
<dbReference type="Pfam" id="PF08759">
    <property type="entry name" value="GT-D"/>
    <property type="match status" value="1"/>
</dbReference>
<dbReference type="Proteomes" id="UP000178198">
    <property type="component" value="Chromosome"/>
</dbReference>
<evidence type="ECO:0000313" key="3">
    <source>
        <dbReference type="Proteomes" id="UP000178198"/>
    </source>
</evidence>
<protein>
    <recommendedName>
        <fullName evidence="1">Glycosyltransferase GT-D fold domain-containing protein</fullName>
    </recommendedName>
</protein>
<accession>A0A1D9P8A8</accession>
<sequence>MAVLFYKWLKKPEIKNTDETINYIIKNRCSVSRFGDGEFQILLGEYLIFQDYHPLLAEKFAAILAQKEDLNHITCIPSVLTDNSELKSAPKEYWHQYFSGNYYYLKPYFTFKKPYYDSLLSRLYMDQLNSQLSKTRFEMIRNVWEAQDILFIEGEQSRLGVGNELFDNARSIKRILCPSLNAFSCYDEVLNYVSINIRKDTLILLALGPTATAMAWDLCKLGYWAIDIGHIDIEYEWMNMGATEKVPVKNKFVGDIFTFSEESNGNLEEYKKSIIKIIN</sequence>
<feature type="domain" description="Glycosyltransferase GT-D fold" evidence="1">
    <location>
        <begin position="31"/>
        <end position="254"/>
    </location>
</feature>